<accession>A0AB39CDY8</accession>
<name>A0AB39CDY8_9VIRU</name>
<reference evidence="1" key="1">
    <citation type="submission" date="2024-07" db="EMBL/GenBank/DDBJ databases">
        <authorList>
            <person name="Bringhurst R.M."/>
            <person name="Homer T.E."/>
        </authorList>
    </citation>
    <scope>NUCLEOTIDE SEQUENCE</scope>
</reference>
<organism evidence="1">
    <name type="scientific">Pseudomonas phage HRDY3</name>
    <dbReference type="NCBI Taxonomy" id="3236930"/>
    <lineage>
        <taxon>Viruses</taxon>
    </lineage>
</organism>
<proteinExistence type="predicted"/>
<sequence length="109" mass="12579">MRNDFVMPSHISDRLYEHTNAWTNCWSLPDAEKLDSVPVIAMLISRISPLYKEMVNHVYFEAESREEGHVGYYKTIPVFIPSLSFKSGAPIRLVTNINRQAHGILEKFL</sequence>
<evidence type="ECO:0000313" key="1">
    <source>
        <dbReference type="EMBL" id="XDJ15057.1"/>
    </source>
</evidence>
<protein>
    <submittedName>
        <fullName evidence="1">Uncharacterized protein</fullName>
    </submittedName>
</protein>
<dbReference type="EMBL" id="PQ015379">
    <property type="protein sequence ID" value="XDJ15057.1"/>
    <property type="molecule type" value="Genomic_DNA"/>
</dbReference>